<protein>
    <submittedName>
        <fullName evidence="1">Uncharacterized protein</fullName>
    </submittedName>
</protein>
<dbReference type="EMBL" id="JARIHO010000094">
    <property type="protein sequence ID" value="KAJ7306141.1"/>
    <property type="molecule type" value="Genomic_DNA"/>
</dbReference>
<name>A0AAD7E9U8_9AGAR</name>
<proteinExistence type="predicted"/>
<dbReference type="Proteomes" id="UP001218218">
    <property type="component" value="Unassembled WGS sequence"/>
</dbReference>
<evidence type="ECO:0000313" key="1">
    <source>
        <dbReference type="EMBL" id="KAJ7306141.1"/>
    </source>
</evidence>
<evidence type="ECO:0000313" key="2">
    <source>
        <dbReference type="Proteomes" id="UP001218218"/>
    </source>
</evidence>
<sequence>MNIWTGQADLNDACRLSRVAWPNGLRRLAEFEMALAGGRGVACGVAWLVLAYTRPSHYDSFCGIEASISSPELANWLGRTACAPERSLNWVSRAGVAWLASWLDLGIVALYIHTVATSPSINLAAANIDGINDIQPTISSLDIWGPNLGKI</sequence>
<keyword evidence="2" id="KW-1185">Reference proteome</keyword>
<gene>
    <name evidence="1" type="ORF">DFH08DRAFT_1054604</name>
</gene>
<dbReference type="AlphaFoldDB" id="A0AAD7E9U8"/>
<reference evidence="1" key="1">
    <citation type="submission" date="2023-03" db="EMBL/GenBank/DDBJ databases">
        <title>Massive genome expansion in bonnet fungi (Mycena s.s.) driven by repeated elements and novel gene families across ecological guilds.</title>
        <authorList>
            <consortium name="Lawrence Berkeley National Laboratory"/>
            <person name="Harder C.B."/>
            <person name="Miyauchi S."/>
            <person name="Viragh M."/>
            <person name="Kuo A."/>
            <person name="Thoen E."/>
            <person name="Andreopoulos B."/>
            <person name="Lu D."/>
            <person name="Skrede I."/>
            <person name="Drula E."/>
            <person name="Henrissat B."/>
            <person name="Morin E."/>
            <person name="Kohler A."/>
            <person name="Barry K."/>
            <person name="LaButti K."/>
            <person name="Morin E."/>
            <person name="Salamov A."/>
            <person name="Lipzen A."/>
            <person name="Mereny Z."/>
            <person name="Hegedus B."/>
            <person name="Baldrian P."/>
            <person name="Stursova M."/>
            <person name="Weitz H."/>
            <person name="Taylor A."/>
            <person name="Grigoriev I.V."/>
            <person name="Nagy L.G."/>
            <person name="Martin F."/>
            <person name="Kauserud H."/>
        </authorList>
    </citation>
    <scope>NUCLEOTIDE SEQUENCE</scope>
    <source>
        <strain evidence="1">CBHHK002</strain>
    </source>
</reference>
<accession>A0AAD7E9U8</accession>
<organism evidence="1 2">
    <name type="scientific">Mycena albidolilacea</name>
    <dbReference type="NCBI Taxonomy" id="1033008"/>
    <lineage>
        <taxon>Eukaryota</taxon>
        <taxon>Fungi</taxon>
        <taxon>Dikarya</taxon>
        <taxon>Basidiomycota</taxon>
        <taxon>Agaricomycotina</taxon>
        <taxon>Agaricomycetes</taxon>
        <taxon>Agaricomycetidae</taxon>
        <taxon>Agaricales</taxon>
        <taxon>Marasmiineae</taxon>
        <taxon>Mycenaceae</taxon>
        <taxon>Mycena</taxon>
    </lineage>
</organism>
<comment type="caution">
    <text evidence="1">The sequence shown here is derived from an EMBL/GenBank/DDBJ whole genome shotgun (WGS) entry which is preliminary data.</text>
</comment>